<evidence type="ECO:0000259" key="12">
    <source>
        <dbReference type="PROSITE" id="PS50112"/>
    </source>
</evidence>
<proteinExistence type="predicted"/>
<evidence type="ECO:0000256" key="5">
    <source>
        <dbReference type="ARBA" id="ARBA00022741"/>
    </source>
</evidence>
<gene>
    <name evidence="13" type="ORF">B0174_06695</name>
</gene>
<dbReference type="InterPro" id="IPR013767">
    <property type="entry name" value="PAS_fold"/>
</dbReference>
<dbReference type="AlphaFoldDB" id="A0A363CYY8"/>
<keyword evidence="9" id="KW-0175">Coiled coil</keyword>
<keyword evidence="10" id="KW-1133">Transmembrane helix</keyword>
<dbReference type="CDD" id="cd00082">
    <property type="entry name" value="HisKA"/>
    <property type="match status" value="1"/>
</dbReference>
<evidence type="ECO:0000256" key="4">
    <source>
        <dbReference type="ARBA" id="ARBA00022679"/>
    </source>
</evidence>
<dbReference type="PRINTS" id="PR00344">
    <property type="entry name" value="BCTRLSENSOR"/>
</dbReference>
<feature type="transmembrane region" description="Helical" evidence="10">
    <location>
        <begin position="7"/>
        <end position="26"/>
    </location>
</feature>
<dbReference type="OrthoDB" id="5342498at2"/>
<keyword evidence="7" id="KW-0067">ATP-binding</keyword>
<dbReference type="EMBL" id="MUXE01000008">
    <property type="protein sequence ID" value="PUE64308.1"/>
    <property type="molecule type" value="Genomic_DNA"/>
</dbReference>
<feature type="transmembrane region" description="Helical" evidence="10">
    <location>
        <begin position="173"/>
        <end position="192"/>
    </location>
</feature>
<dbReference type="InterPro" id="IPR036097">
    <property type="entry name" value="HisK_dim/P_sf"/>
</dbReference>
<dbReference type="GO" id="GO:0005524">
    <property type="term" value="F:ATP binding"/>
    <property type="evidence" value="ECO:0007669"/>
    <property type="project" value="UniProtKB-KW"/>
</dbReference>
<keyword evidence="10" id="KW-0812">Transmembrane</keyword>
<dbReference type="NCBIfam" id="TIGR00229">
    <property type="entry name" value="sensory_box"/>
    <property type="match status" value="2"/>
</dbReference>
<dbReference type="CDD" id="cd00130">
    <property type="entry name" value="PAS"/>
    <property type="match status" value="1"/>
</dbReference>
<dbReference type="InterPro" id="IPR003661">
    <property type="entry name" value="HisK_dim/P_dom"/>
</dbReference>
<keyword evidence="14" id="KW-1185">Reference proteome</keyword>
<comment type="caution">
    <text evidence="13">The sequence shown here is derived from an EMBL/GenBank/DDBJ whole genome shotgun (WGS) entry which is preliminary data.</text>
</comment>
<dbReference type="Gene3D" id="6.10.340.10">
    <property type="match status" value="1"/>
</dbReference>
<dbReference type="PROSITE" id="PS50112">
    <property type="entry name" value="PAS"/>
    <property type="match status" value="2"/>
</dbReference>
<protein>
    <recommendedName>
        <fullName evidence="2">histidine kinase</fullName>
        <ecNumber evidence="2">2.7.13.3</ecNumber>
    </recommendedName>
</protein>
<evidence type="ECO:0000256" key="7">
    <source>
        <dbReference type="ARBA" id="ARBA00022840"/>
    </source>
</evidence>
<dbReference type="Pfam" id="PF02518">
    <property type="entry name" value="HATPase_c"/>
    <property type="match status" value="1"/>
</dbReference>
<dbReference type="GO" id="GO:0000155">
    <property type="term" value="F:phosphorelay sensor kinase activity"/>
    <property type="evidence" value="ECO:0007669"/>
    <property type="project" value="InterPro"/>
</dbReference>
<evidence type="ECO:0000256" key="2">
    <source>
        <dbReference type="ARBA" id="ARBA00012438"/>
    </source>
</evidence>
<evidence type="ECO:0000256" key="3">
    <source>
        <dbReference type="ARBA" id="ARBA00022553"/>
    </source>
</evidence>
<keyword evidence="4" id="KW-0808">Transferase</keyword>
<dbReference type="PROSITE" id="PS50109">
    <property type="entry name" value="HIS_KIN"/>
    <property type="match status" value="1"/>
</dbReference>
<dbReference type="SMART" id="SM00091">
    <property type="entry name" value="PAS"/>
    <property type="match status" value="2"/>
</dbReference>
<dbReference type="SUPFAM" id="SSF47384">
    <property type="entry name" value="Homodimeric domain of signal transducing histidine kinase"/>
    <property type="match status" value="1"/>
</dbReference>
<comment type="catalytic activity">
    <reaction evidence="1">
        <text>ATP + protein L-histidine = ADP + protein N-phospho-L-histidine.</text>
        <dbReference type="EC" id="2.7.13.3"/>
    </reaction>
</comment>
<feature type="domain" description="PAS" evidence="12">
    <location>
        <begin position="248"/>
        <end position="315"/>
    </location>
</feature>
<dbReference type="Gene3D" id="3.30.565.10">
    <property type="entry name" value="Histidine kinase-like ATPase, C-terminal domain"/>
    <property type="match status" value="1"/>
</dbReference>
<evidence type="ECO:0000313" key="14">
    <source>
        <dbReference type="Proteomes" id="UP000251135"/>
    </source>
</evidence>
<keyword evidence="3" id="KW-0597">Phosphoprotein</keyword>
<evidence type="ECO:0000259" key="11">
    <source>
        <dbReference type="PROSITE" id="PS50109"/>
    </source>
</evidence>
<dbReference type="InterPro" id="IPR035965">
    <property type="entry name" value="PAS-like_dom_sf"/>
</dbReference>
<evidence type="ECO:0000256" key="10">
    <source>
        <dbReference type="SAM" id="Phobius"/>
    </source>
</evidence>
<dbReference type="InterPro" id="IPR036890">
    <property type="entry name" value="HATPase_C_sf"/>
</dbReference>
<evidence type="ECO:0000256" key="8">
    <source>
        <dbReference type="ARBA" id="ARBA00023012"/>
    </source>
</evidence>
<sequence>MYNPKKSLYLILFTIIILSVTIIISINSTYNYINIRNHLIKDIKNNSNNIILELKNNIKNLVASYSINEYEKVLFNEIESNDILLAIVLKDYNMGKLLGKEYEISGKIRDENSNIIDFNNDIHQNLLTQAYYEKVFDITNQESNKIATIHIYISNKSLDNELDKVIFNNIVEAIIIALVLILSLFLTIRHFILKPISNMIKIINDTDKDGIPNEKFSLRGSKEIFLLSNTMNNMIETIKSSRKTLKDNENRLKSLLQMSPIAVRIATNNGENIVFANNSYLKLIDIQERELINKNPKVYYIHESIYKDILDSLERNERIENKLISLNVSGNEVWVIASYMNIIYDEEEGVIGWFYDVTDKIKIQKQIEEQKNEFETIFNYSIDGLAIIDLNSNFLEFNGAYINLTGFSREELLKTSCIKLTAPEDLERVEIAFETITEKGFVTDFEKTCIVKDNRSVTVNVSMVLLPDKKRILLSVKDITQHKLMESQSKLASMGEMIGNIAHQWRQPLSLISTIASGIKVKMEFNQFDEKELISNMENIIKQTNYLSNTIDDFRNFIQNSNDKGEVLVSNIIKKTLSILNPSIVSHNITMILDTQDDIKIDGYENQLIQALINILNNSKDALKENIKESEDRFIFIETKTINDGLILRIRDNAKGIPEGVINKIFEPYFTTKHKSIGTGIGLSMAYQIITKHHNAHIFVSNDTFEYAHKMYTGACFSITFKNIESKLS</sequence>
<dbReference type="SUPFAM" id="SSF55874">
    <property type="entry name" value="ATPase domain of HSP90 chaperone/DNA topoisomerase II/histidine kinase"/>
    <property type="match status" value="1"/>
</dbReference>
<evidence type="ECO:0000256" key="1">
    <source>
        <dbReference type="ARBA" id="ARBA00000085"/>
    </source>
</evidence>
<organism evidence="13 14">
    <name type="scientific">Arcobacter caeni</name>
    <dbReference type="NCBI Taxonomy" id="1912877"/>
    <lineage>
        <taxon>Bacteria</taxon>
        <taxon>Pseudomonadati</taxon>
        <taxon>Campylobacterota</taxon>
        <taxon>Epsilonproteobacteria</taxon>
        <taxon>Campylobacterales</taxon>
        <taxon>Arcobacteraceae</taxon>
        <taxon>Arcobacter</taxon>
    </lineage>
</organism>
<dbReference type="Pfam" id="PF00989">
    <property type="entry name" value="PAS"/>
    <property type="match status" value="2"/>
</dbReference>
<reference evidence="13 14" key="1">
    <citation type="submission" date="2017-02" db="EMBL/GenBank/DDBJ databases">
        <title>Arcobacter caeni sp. nov, a new Arcobacter species isolated from reclaimed water.</title>
        <authorList>
            <person name="Figueras M.J."/>
            <person name="Perez-Cataluna A."/>
            <person name="Salas-Masso N."/>
        </authorList>
    </citation>
    <scope>NUCLEOTIDE SEQUENCE [LARGE SCALE GENOMIC DNA]</scope>
    <source>
        <strain evidence="13 14">RW17-10</strain>
    </source>
</reference>
<dbReference type="PANTHER" id="PTHR43065">
    <property type="entry name" value="SENSOR HISTIDINE KINASE"/>
    <property type="match status" value="1"/>
</dbReference>
<evidence type="ECO:0000313" key="13">
    <source>
        <dbReference type="EMBL" id="PUE64308.1"/>
    </source>
</evidence>
<dbReference type="RefSeq" id="WP_108558936.1">
    <property type="nucleotide sequence ID" value="NZ_MUXE01000008.1"/>
</dbReference>
<dbReference type="EC" id="2.7.13.3" evidence="2"/>
<keyword evidence="10" id="KW-0472">Membrane</keyword>
<keyword evidence="8" id="KW-0902">Two-component regulatory system</keyword>
<feature type="coiled-coil region" evidence="9">
    <location>
        <begin position="613"/>
        <end position="640"/>
    </location>
</feature>
<feature type="domain" description="PAS" evidence="12">
    <location>
        <begin position="370"/>
        <end position="440"/>
    </location>
</feature>
<dbReference type="Gene3D" id="3.30.450.20">
    <property type="entry name" value="PAS domain"/>
    <property type="match status" value="2"/>
</dbReference>
<dbReference type="InterPro" id="IPR003594">
    <property type="entry name" value="HATPase_dom"/>
</dbReference>
<feature type="domain" description="Histidine kinase" evidence="11">
    <location>
        <begin position="500"/>
        <end position="725"/>
    </location>
</feature>
<dbReference type="Gene3D" id="1.10.287.130">
    <property type="match status" value="1"/>
</dbReference>
<dbReference type="InterPro" id="IPR004358">
    <property type="entry name" value="Sig_transdc_His_kin-like_C"/>
</dbReference>
<dbReference type="PANTHER" id="PTHR43065:SF46">
    <property type="entry name" value="C4-DICARBOXYLATE TRANSPORT SENSOR PROTEIN DCTB"/>
    <property type="match status" value="1"/>
</dbReference>
<dbReference type="SUPFAM" id="SSF55785">
    <property type="entry name" value="PYP-like sensor domain (PAS domain)"/>
    <property type="match status" value="2"/>
</dbReference>
<keyword evidence="5" id="KW-0547">Nucleotide-binding</keyword>
<evidence type="ECO:0000256" key="9">
    <source>
        <dbReference type="SAM" id="Coils"/>
    </source>
</evidence>
<dbReference type="InterPro" id="IPR000014">
    <property type="entry name" value="PAS"/>
</dbReference>
<name>A0A363CYY8_9BACT</name>
<dbReference type="GO" id="GO:0006355">
    <property type="term" value="P:regulation of DNA-templated transcription"/>
    <property type="evidence" value="ECO:0007669"/>
    <property type="project" value="InterPro"/>
</dbReference>
<evidence type="ECO:0000256" key="6">
    <source>
        <dbReference type="ARBA" id="ARBA00022777"/>
    </source>
</evidence>
<accession>A0A363CYY8</accession>
<keyword evidence="6" id="KW-0418">Kinase</keyword>
<dbReference type="InterPro" id="IPR005467">
    <property type="entry name" value="His_kinase_dom"/>
</dbReference>
<dbReference type="Proteomes" id="UP000251135">
    <property type="component" value="Unassembled WGS sequence"/>
</dbReference>
<dbReference type="SMART" id="SM00387">
    <property type="entry name" value="HATPase_c"/>
    <property type="match status" value="1"/>
</dbReference>